<dbReference type="InterPro" id="IPR023209">
    <property type="entry name" value="DAO"/>
</dbReference>
<protein>
    <recommendedName>
        <fullName evidence="6">FAD dependent oxidoreductase domain-containing protein</fullName>
    </recommendedName>
</protein>
<proteinExistence type="inferred from homology"/>
<keyword evidence="8" id="KW-1185">Reference proteome</keyword>
<keyword evidence="3" id="KW-0285">Flavoprotein</keyword>
<dbReference type="GO" id="GO:0005737">
    <property type="term" value="C:cytoplasm"/>
    <property type="evidence" value="ECO:0007669"/>
    <property type="project" value="TreeGrafter"/>
</dbReference>
<dbReference type="GO" id="GO:0019478">
    <property type="term" value="P:D-amino acid catabolic process"/>
    <property type="evidence" value="ECO:0007669"/>
    <property type="project" value="TreeGrafter"/>
</dbReference>
<evidence type="ECO:0000256" key="5">
    <source>
        <dbReference type="ARBA" id="ARBA00023002"/>
    </source>
</evidence>
<gene>
    <name evidence="7" type="ORF">LTR05_006467</name>
</gene>
<dbReference type="PANTHER" id="PTHR11530:SF26">
    <property type="entry name" value="FAD DEPENDENT OXIDOREDUCTASE SUPERFAMILY (AFU_ORTHOLOGUE AFUA_5G13940)"/>
    <property type="match status" value="1"/>
</dbReference>
<organism evidence="7 8">
    <name type="scientific">Lithohypha guttulata</name>
    <dbReference type="NCBI Taxonomy" id="1690604"/>
    <lineage>
        <taxon>Eukaryota</taxon>
        <taxon>Fungi</taxon>
        <taxon>Dikarya</taxon>
        <taxon>Ascomycota</taxon>
        <taxon>Pezizomycotina</taxon>
        <taxon>Eurotiomycetes</taxon>
        <taxon>Chaetothyriomycetidae</taxon>
        <taxon>Chaetothyriales</taxon>
        <taxon>Trichomeriaceae</taxon>
        <taxon>Lithohypha</taxon>
    </lineage>
</organism>
<name>A0AAN7SYG9_9EURO</name>
<accession>A0AAN7SYG9</accession>
<evidence type="ECO:0000313" key="8">
    <source>
        <dbReference type="Proteomes" id="UP001309876"/>
    </source>
</evidence>
<dbReference type="AlphaFoldDB" id="A0AAN7SYG9"/>
<evidence type="ECO:0000313" key="7">
    <source>
        <dbReference type="EMBL" id="KAK5083960.1"/>
    </source>
</evidence>
<keyword evidence="5" id="KW-0560">Oxidoreductase</keyword>
<feature type="domain" description="FAD dependent oxidoreductase" evidence="6">
    <location>
        <begin position="154"/>
        <end position="308"/>
    </location>
</feature>
<dbReference type="Gene3D" id="3.40.50.720">
    <property type="entry name" value="NAD(P)-binding Rossmann-like Domain"/>
    <property type="match status" value="1"/>
</dbReference>
<evidence type="ECO:0000256" key="2">
    <source>
        <dbReference type="ARBA" id="ARBA00006730"/>
    </source>
</evidence>
<comment type="similarity">
    <text evidence="2">Belongs to the DAMOX/DASOX family.</text>
</comment>
<dbReference type="Gene3D" id="3.30.9.10">
    <property type="entry name" value="D-Amino Acid Oxidase, subunit A, domain 2"/>
    <property type="match status" value="1"/>
</dbReference>
<comment type="cofactor">
    <cofactor evidence="1">
        <name>FAD</name>
        <dbReference type="ChEBI" id="CHEBI:57692"/>
    </cofactor>
</comment>
<dbReference type="SUPFAM" id="SSF54373">
    <property type="entry name" value="FAD-linked reductases, C-terminal domain"/>
    <property type="match status" value="1"/>
</dbReference>
<evidence type="ECO:0000256" key="1">
    <source>
        <dbReference type="ARBA" id="ARBA00001974"/>
    </source>
</evidence>
<dbReference type="Proteomes" id="UP001309876">
    <property type="component" value="Unassembled WGS sequence"/>
</dbReference>
<evidence type="ECO:0000256" key="4">
    <source>
        <dbReference type="ARBA" id="ARBA00022827"/>
    </source>
</evidence>
<sequence length="324" mass="36228">MWAGAHYRPIPFLSPSDPAYTPLSPEQRRFHAQLAKEYSLALHTAETMKRLARSEPRSGVQIVTGEEYLECPPIENLSRKTGDVYASVDDKFRVLDQDELDIMNTKHAQRTTSGKVKWAYRFIKAGGRTTKRCLHDLSEALDVLPQRSPQQSRVQPVIINCSGLGVPTLSDPNTKVIRGQTVLVRNKFNKTLTRQCADGTWSFLIPRPLNGGTIVGGTKQIDDLDDSVRSEERGKLLENAVKYFHEFVSDVNEFEVITDNVGRRPWREGGVRIEVDRDTLSGRAVVVHGYGAGGRGYELSWGIASQICALVQTHVQSKQLDAKL</sequence>
<evidence type="ECO:0000259" key="6">
    <source>
        <dbReference type="Pfam" id="PF01266"/>
    </source>
</evidence>
<dbReference type="EMBL" id="JAVRRJ010000006">
    <property type="protein sequence ID" value="KAK5083960.1"/>
    <property type="molecule type" value="Genomic_DNA"/>
</dbReference>
<dbReference type="GO" id="GO:0003884">
    <property type="term" value="F:D-amino-acid oxidase activity"/>
    <property type="evidence" value="ECO:0007669"/>
    <property type="project" value="InterPro"/>
</dbReference>
<dbReference type="InterPro" id="IPR006076">
    <property type="entry name" value="FAD-dep_OxRdtase"/>
</dbReference>
<dbReference type="Pfam" id="PF01266">
    <property type="entry name" value="DAO"/>
    <property type="match status" value="1"/>
</dbReference>
<comment type="caution">
    <text evidence="7">The sequence shown here is derived from an EMBL/GenBank/DDBJ whole genome shotgun (WGS) entry which is preliminary data.</text>
</comment>
<keyword evidence="4" id="KW-0274">FAD</keyword>
<dbReference type="PANTHER" id="PTHR11530">
    <property type="entry name" value="D-AMINO ACID OXIDASE"/>
    <property type="match status" value="1"/>
</dbReference>
<evidence type="ECO:0000256" key="3">
    <source>
        <dbReference type="ARBA" id="ARBA00022630"/>
    </source>
</evidence>
<reference evidence="7 8" key="1">
    <citation type="submission" date="2023-08" db="EMBL/GenBank/DDBJ databases">
        <title>Black Yeasts Isolated from many extreme environments.</title>
        <authorList>
            <person name="Coleine C."/>
            <person name="Stajich J.E."/>
            <person name="Selbmann L."/>
        </authorList>
    </citation>
    <scope>NUCLEOTIDE SEQUENCE [LARGE SCALE GENOMIC DNA]</scope>
    <source>
        <strain evidence="7 8">CCFEE 5910</strain>
    </source>
</reference>
<dbReference type="GO" id="GO:0071949">
    <property type="term" value="F:FAD binding"/>
    <property type="evidence" value="ECO:0007669"/>
    <property type="project" value="InterPro"/>
</dbReference>